<evidence type="ECO:0000256" key="12">
    <source>
        <dbReference type="ARBA" id="ARBA00047899"/>
    </source>
</evidence>
<evidence type="ECO:0000256" key="7">
    <source>
        <dbReference type="ARBA" id="ARBA00022741"/>
    </source>
</evidence>
<dbReference type="PROSITE" id="PS00107">
    <property type="entry name" value="PROTEIN_KINASE_ATP"/>
    <property type="match status" value="1"/>
</dbReference>
<sequence length="764" mass="81037">MSSAPSSPNSSPSVDLSPNPNSPPLDNATTTPPPSTPSTPPPTSNNSTPPPTSNPATPPPTSNPATPPPTLNPSPPPLTSNPSPPPLTLNPSPTSPPPPPVSPPPIPDQPFPVTPPPSNSEPPPPSNVTPPPSPTPPTPPASRPPPSVPPLVTPSTPNVPPPPSVPSTVTPSTPNAPPPTDISPPPPPSENPPSRPSPSPPPPTELGAPPPSPPAVISPSPSPPARTSPPATPLPKQSPPAPTSPPPRAGLPARPPSSLTRPDNTTFPPPSVPASFSPPPHPRVPSEPSIPIENRTADSTPPTPSNTTASSTREAGGFPAGGAIALVLVGVLALILVVFAAWFVQRRKKRRTSLHHGYVVPSPFVSSQNSDSMFLRDQNEAIGSANQSPYHSPHLLGSSAKTNLGFNEDPSGIGNSRSYFTYEELVGATNGFSEDNLLGEGGFGRVYKGNLADGREVAVKQLKIGGVQGEREFRAEMEMISRIHHRHLVSIVGYCISDFQRLLVYDYVPNNTLHYHLHGNVSVMTWATRFKVAAGAARGIAYLHEDCTPRIIHRDIKSANILLDNNFEAKVADFGLAKLALELEAHTHISTRVMGTFGYMAPEYATTGKLTEKSDVYSLGVVLLELITGRKPVDPSQPLGDESLVEWARPLLTKALETESFEDLVDPRLENNYVKIEMFRLIEAAAACVRHSAPKRPKMSQVVRAVDSIGEMSDLTNGMKPGESQIINSREQSAQIRMFQRMAFGNQEYSTTSFSNSQNSWSGS</sequence>
<feature type="compositionally biased region" description="Pro residues" evidence="15">
    <location>
        <begin position="31"/>
        <end position="165"/>
    </location>
</feature>
<evidence type="ECO:0000256" key="10">
    <source>
        <dbReference type="ARBA" id="ARBA00022989"/>
    </source>
</evidence>
<dbReference type="PROSITE" id="PS50011">
    <property type="entry name" value="PROTEIN_KINASE_DOM"/>
    <property type="match status" value="1"/>
</dbReference>
<evidence type="ECO:0000259" key="17">
    <source>
        <dbReference type="PROSITE" id="PS50011"/>
    </source>
</evidence>
<evidence type="ECO:0000256" key="13">
    <source>
        <dbReference type="ARBA" id="ARBA00048679"/>
    </source>
</evidence>
<reference evidence="18 19" key="1">
    <citation type="submission" date="2024-01" db="EMBL/GenBank/DDBJ databases">
        <title>The complete chloroplast genome sequence of Lithospermum erythrorhizon: insights into the phylogenetic relationship among Boraginaceae species and the maternal lineages of purple gromwells.</title>
        <authorList>
            <person name="Okada T."/>
            <person name="Watanabe K."/>
        </authorList>
    </citation>
    <scope>NUCLEOTIDE SEQUENCE [LARGE SCALE GENOMIC DNA]</scope>
</reference>
<evidence type="ECO:0000256" key="3">
    <source>
        <dbReference type="ARBA" id="ARBA00022475"/>
    </source>
</evidence>
<evidence type="ECO:0000256" key="9">
    <source>
        <dbReference type="ARBA" id="ARBA00022840"/>
    </source>
</evidence>
<dbReference type="PANTHER" id="PTHR47982">
    <property type="entry name" value="PROLINE-RICH RECEPTOR-LIKE PROTEIN KINASE PERK4"/>
    <property type="match status" value="1"/>
</dbReference>
<dbReference type="InterPro" id="IPR017441">
    <property type="entry name" value="Protein_kinase_ATP_BS"/>
</dbReference>
<dbReference type="EC" id="2.7.11.1" evidence="2"/>
<evidence type="ECO:0000256" key="11">
    <source>
        <dbReference type="ARBA" id="ARBA00023136"/>
    </source>
</evidence>
<keyword evidence="3" id="KW-1003">Cell membrane</keyword>
<keyword evidence="11 16" id="KW-0472">Membrane</keyword>
<dbReference type="GO" id="GO:0005524">
    <property type="term" value="F:ATP binding"/>
    <property type="evidence" value="ECO:0007669"/>
    <property type="project" value="UniProtKB-UniRule"/>
</dbReference>
<keyword evidence="6 16" id="KW-0812">Transmembrane</keyword>
<feature type="compositionally biased region" description="Pro residues" evidence="15">
    <location>
        <begin position="267"/>
        <end position="285"/>
    </location>
</feature>
<dbReference type="SUPFAM" id="SSF56112">
    <property type="entry name" value="Protein kinase-like (PK-like)"/>
    <property type="match status" value="1"/>
</dbReference>
<evidence type="ECO:0000256" key="2">
    <source>
        <dbReference type="ARBA" id="ARBA00012513"/>
    </source>
</evidence>
<feature type="compositionally biased region" description="Pro residues" evidence="15">
    <location>
        <begin position="174"/>
        <end position="255"/>
    </location>
</feature>
<dbReference type="Gene3D" id="3.30.200.20">
    <property type="entry name" value="Phosphorylase Kinase, domain 1"/>
    <property type="match status" value="1"/>
</dbReference>
<dbReference type="AlphaFoldDB" id="A0AAV3RGL0"/>
<keyword evidence="9 14" id="KW-0067">ATP-binding</keyword>
<comment type="caution">
    <text evidence="18">The sequence shown here is derived from an EMBL/GenBank/DDBJ whole genome shotgun (WGS) entry which is preliminary data.</text>
</comment>
<dbReference type="InterPro" id="IPR047117">
    <property type="entry name" value="PERK1-13-like"/>
</dbReference>
<evidence type="ECO:0000313" key="18">
    <source>
        <dbReference type="EMBL" id="GAA0174851.1"/>
    </source>
</evidence>
<dbReference type="FunFam" id="1.10.510.10:FF:000173">
    <property type="entry name" value="proline-rich receptor-like protein kinase PERK8"/>
    <property type="match status" value="1"/>
</dbReference>
<feature type="domain" description="Protein kinase" evidence="17">
    <location>
        <begin position="432"/>
        <end position="709"/>
    </location>
</feature>
<dbReference type="PANTHER" id="PTHR47982:SF32">
    <property type="entry name" value="NON-SPECIFIC SERINE_THREONINE PROTEIN KINASE"/>
    <property type="match status" value="1"/>
</dbReference>
<dbReference type="InterPro" id="IPR001245">
    <property type="entry name" value="Ser-Thr/Tyr_kinase_cat_dom"/>
</dbReference>
<feature type="compositionally biased region" description="Low complexity" evidence="15">
    <location>
        <begin position="1"/>
        <end position="30"/>
    </location>
</feature>
<dbReference type="Pfam" id="PF07714">
    <property type="entry name" value="PK_Tyr_Ser-Thr"/>
    <property type="match status" value="1"/>
</dbReference>
<comment type="subcellular location">
    <subcellularLocation>
        <location evidence="1">Cell membrane</location>
        <topology evidence="1">Single-pass membrane protein</topology>
    </subcellularLocation>
</comment>
<dbReference type="EMBL" id="BAABME010009268">
    <property type="protein sequence ID" value="GAA0174851.1"/>
    <property type="molecule type" value="Genomic_DNA"/>
</dbReference>
<evidence type="ECO:0000256" key="6">
    <source>
        <dbReference type="ARBA" id="ARBA00022692"/>
    </source>
</evidence>
<dbReference type="PRINTS" id="PR01217">
    <property type="entry name" value="PRICHEXTENSN"/>
</dbReference>
<keyword evidence="19" id="KW-1185">Reference proteome</keyword>
<name>A0AAV3RGL0_LITER</name>
<feature type="compositionally biased region" description="Low complexity" evidence="15">
    <location>
        <begin position="286"/>
        <end position="312"/>
    </location>
</feature>
<dbReference type="GO" id="GO:0004674">
    <property type="term" value="F:protein serine/threonine kinase activity"/>
    <property type="evidence" value="ECO:0007669"/>
    <property type="project" value="UniProtKB-KW"/>
</dbReference>
<evidence type="ECO:0000256" key="15">
    <source>
        <dbReference type="SAM" id="MobiDB-lite"/>
    </source>
</evidence>
<dbReference type="CDD" id="cd14066">
    <property type="entry name" value="STKc_IRAK"/>
    <property type="match status" value="1"/>
</dbReference>
<dbReference type="CDD" id="cd12087">
    <property type="entry name" value="TM_EGFR-like"/>
    <property type="match status" value="1"/>
</dbReference>
<feature type="binding site" evidence="14">
    <location>
        <position position="460"/>
    </location>
    <ligand>
        <name>ATP</name>
        <dbReference type="ChEBI" id="CHEBI:30616"/>
    </ligand>
</feature>
<evidence type="ECO:0000256" key="14">
    <source>
        <dbReference type="PROSITE-ProRule" id="PRU10141"/>
    </source>
</evidence>
<dbReference type="PROSITE" id="PS00108">
    <property type="entry name" value="PROTEIN_KINASE_ST"/>
    <property type="match status" value="1"/>
</dbReference>
<keyword evidence="4" id="KW-0723">Serine/threonine-protein kinase</keyword>
<dbReference type="InterPro" id="IPR011009">
    <property type="entry name" value="Kinase-like_dom_sf"/>
</dbReference>
<feature type="region of interest" description="Disordered" evidence="15">
    <location>
        <begin position="1"/>
        <end position="314"/>
    </location>
</feature>
<dbReference type="SMART" id="SM00220">
    <property type="entry name" value="S_TKc"/>
    <property type="match status" value="1"/>
</dbReference>
<comment type="catalytic activity">
    <reaction evidence="13">
        <text>L-seryl-[protein] + ATP = O-phospho-L-seryl-[protein] + ADP + H(+)</text>
        <dbReference type="Rhea" id="RHEA:17989"/>
        <dbReference type="Rhea" id="RHEA-COMP:9863"/>
        <dbReference type="Rhea" id="RHEA-COMP:11604"/>
        <dbReference type="ChEBI" id="CHEBI:15378"/>
        <dbReference type="ChEBI" id="CHEBI:29999"/>
        <dbReference type="ChEBI" id="CHEBI:30616"/>
        <dbReference type="ChEBI" id="CHEBI:83421"/>
        <dbReference type="ChEBI" id="CHEBI:456216"/>
        <dbReference type="EC" id="2.7.11.1"/>
    </reaction>
</comment>
<dbReference type="InterPro" id="IPR008271">
    <property type="entry name" value="Ser/Thr_kinase_AS"/>
</dbReference>
<dbReference type="FunFam" id="3.30.200.20:FF:000212">
    <property type="entry name" value="Proline-rich receptor-like protein kinase PERK8"/>
    <property type="match status" value="1"/>
</dbReference>
<protein>
    <recommendedName>
        <fullName evidence="2">non-specific serine/threonine protein kinase</fullName>
        <ecNumber evidence="2">2.7.11.1</ecNumber>
    </recommendedName>
</protein>
<accession>A0AAV3RGL0</accession>
<dbReference type="InterPro" id="IPR000719">
    <property type="entry name" value="Prot_kinase_dom"/>
</dbReference>
<feature type="transmembrane region" description="Helical" evidence="16">
    <location>
        <begin position="320"/>
        <end position="344"/>
    </location>
</feature>
<dbReference type="Gene3D" id="1.10.510.10">
    <property type="entry name" value="Transferase(Phosphotransferase) domain 1"/>
    <property type="match status" value="1"/>
</dbReference>
<keyword evidence="8" id="KW-0418">Kinase</keyword>
<evidence type="ECO:0000313" key="19">
    <source>
        <dbReference type="Proteomes" id="UP001454036"/>
    </source>
</evidence>
<dbReference type="GO" id="GO:0005886">
    <property type="term" value="C:plasma membrane"/>
    <property type="evidence" value="ECO:0007669"/>
    <property type="project" value="UniProtKB-SubCell"/>
</dbReference>
<organism evidence="18 19">
    <name type="scientific">Lithospermum erythrorhizon</name>
    <name type="common">Purple gromwell</name>
    <name type="synonym">Lithospermum officinale var. erythrorhizon</name>
    <dbReference type="NCBI Taxonomy" id="34254"/>
    <lineage>
        <taxon>Eukaryota</taxon>
        <taxon>Viridiplantae</taxon>
        <taxon>Streptophyta</taxon>
        <taxon>Embryophyta</taxon>
        <taxon>Tracheophyta</taxon>
        <taxon>Spermatophyta</taxon>
        <taxon>Magnoliopsida</taxon>
        <taxon>eudicotyledons</taxon>
        <taxon>Gunneridae</taxon>
        <taxon>Pentapetalae</taxon>
        <taxon>asterids</taxon>
        <taxon>lamiids</taxon>
        <taxon>Boraginales</taxon>
        <taxon>Boraginaceae</taxon>
        <taxon>Boraginoideae</taxon>
        <taxon>Lithospermeae</taxon>
        <taxon>Lithospermum</taxon>
    </lineage>
</organism>
<dbReference type="Proteomes" id="UP001454036">
    <property type="component" value="Unassembled WGS sequence"/>
</dbReference>
<evidence type="ECO:0000256" key="1">
    <source>
        <dbReference type="ARBA" id="ARBA00004162"/>
    </source>
</evidence>
<keyword evidence="10 16" id="KW-1133">Transmembrane helix</keyword>
<evidence type="ECO:0000256" key="4">
    <source>
        <dbReference type="ARBA" id="ARBA00022527"/>
    </source>
</evidence>
<comment type="catalytic activity">
    <reaction evidence="12">
        <text>L-threonyl-[protein] + ATP = O-phospho-L-threonyl-[protein] + ADP + H(+)</text>
        <dbReference type="Rhea" id="RHEA:46608"/>
        <dbReference type="Rhea" id="RHEA-COMP:11060"/>
        <dbReference type="Rhea" id="RHEA-COMP:11605"/>
        <dbReference type="ChEBI" id="CHEBI:15378"/>
        <dbReference type="ChEBI" id="CHEBI:30013"/>
        <dbReference type="ChEBI" id="CHEBI:30616"/>
        <dbReference type="ChEBI" id="CHEBI:61977"/>
        <dbReference type="ChEBI" id="CHEBI:456216"/>
        <dbReference type="EC" id="2.7.11.1"/>
    </reaction>
</comment>
<evidence type="ECO:0000256" key="5">
    <source>
        <dbReference type="ARBA" id="ARBA00022679"/>
    </source>
</evidence>
<evidence type="ECO:0000256" key="8">
    <source>
        <dbReference type="ARBA" id="ARBA00022777"/>
    </source>
</evidence>
<evidence type="ECO:0000256" key="16">
    <source>
        <dbReference type="SAM" id="Phobius"/>
    </source>
</evidence>
<keyword evidence="5" id="KW-0808">Transferase</keyword>
<proteinExistence type="predicted"/>
<gene>
    <name evidence="18" type="ORF">LIER_28153</name>
</gene>
<keyword evidence="7 14" id="KW-0547">Nucleotide-binding</keyword>